<proteinExistence type="predicted"/>
<dbReference type="SUPFAM" id="SSF57756">
    <property type="entry name" value="Retrovirus zinc finger-like domains"/>
    <property type="match status" value="1"/>
</dbReference>
<evidence type="ECO:0000259" key="3">
    <source>
        <dbReference type="PROSITE" id="PS50158"/>
    </source>
</evidence>
<dbReference type="Pfam" id="PF00098">
    <property type="entry name" value="zf-CCHC"/>
    <property type="match status" value="1"/>
</dbReference>
<keyword evidence="1" id="KW-0862">Zinc</keyword>
<dbReference type="AlphaFoldDB" id="A0A0J7KAX8"/>
<organism evidence="4 5">
    <name type="scientific">Lasius niger</name>
    <name type="common">Black garden ant</name>
    <dbReference type="NCBI Taxonomy" id="67767"/>
    <lineage>
        <taxon>Eukaryota</taxon>
        <taxon>Metazoa</taxon>
        <taxon>Ecdysozoa</taxon>
        <taxon>Arthropoda</taxon>
        <taxon>Hexapoda</taxon>
        <taxon>Insecta</taxon>
        <taxon>Pterygota</taxon>
        <taxon>Neoptera</taxon>
        <taxon>Endopterygota</taxon>
        <taxon>Hymenoptera</taxon>
        <taxon>Apocrita</taxon>
        <taxon>Aculeata</taxon>
        <taxon>Formicoidea</taxon>
        <taxon>Formicidae</taxon>
        <taxon>Formicinae</taxon>
        <taxon>Lasius</taxon>
        <taxon>Lasius</taxon>
    </lineage>
</organism>
<dbReference type="PaxDb" id="67767-A0A0J7KAX8"/>
<evidence type="ECO:0000313" key="5">
    <source>
        <dbReference type="Proteomes" id="UP000036403"/>
    </source>
</evidence>
<dbReference type="SMART" id="SM00343">
    <property type="entry name" value="ZnF_C2HC"/>
    <property type="match status" value="2"/>
</dbReference>
<dbReference type="InterPro" id="IPR036875">
    <property type="entry name" value="Znf_CCHC_sf"/>
</dbReference>
<keyword evidence="5" id="KW-1185">Reference proteome</keyword>
<reference evidence="4 5" key="1">
    <citation type="submission" date="2015-04" db="EMBL/GenBank/DDBJ databases">
        <title>Lasius niger genome sequencing.</title>
        <authorList>
            <person name="Konorov E.A."/>
            <person name="Nikitin M.A."/>
            <person name="Kirill M.V."/>
            <person name="Chang P."/>
        </authorList>
    </citation>
    <scope>NUCLEOTIDE SEQUENCE [LARGE SCALE GENOMIC DNA]</scope>
    <source>
        <tissue evidence="4">Whole</tissue>
    </source>
</reference>
<dbReference type="InterPro" id="IPR001878">
    <property type="entry name" value="Znf_CCHC"/>
</dbReference>
<dbReference type="Proteomes" id="UP000036403">
    <property type="component" value="Unassembled WGS sequence"/>
</dbReference>
<keyword evidence="1" id="KW-0479">Metal-binding</keyword>
<evidence type="ECO:0000313" key="4">
    <source>
        <dbReference type="EMBL" id="KMQ87422.1"/>
    </source>
</evidence>
<keyword evidence="1" id="KW-0863">Zinc-finger</keyword>
<dbReference type="PROSITE" id="PS50158">
    <property type="entry name" value="ZF_CCHC"/>
    <property type="match status" value="1"/>
</dbReference>
<feature type="region of interest" description="Disordered" evidence="2">
    <location>
        <begin position="153"/>
        <end position="212"/>
    </location>
</feature>
<protein>
    <submittedName>
        <fullName evidence="4">Gag-pol polyprotein</fullName>
    </submittedName>
</protein>
<sequence length="212" mass="22755">MRLRGLEVSAIPKDVTDAIAGKGGCKPEQVRVGEIRFSPAGLGFVWAKCPLNVAIKVAKAKKLRMGWADATVDPLKTHPTQCYRCLAFGHVQVRCTAQVDRSRLCYRCGEPGHLAARCSADKIKCPLCEGEGRPAEHRMGGAECYPLLKGKKKTAPRKRLNVKSGGKAGDPGEPPEGAVSQSLPTQYAPDLRGWRRKEGGGGEERGPASPPC</sequence>
<evidence type="ECO:0000256" key="1">
    <source>
        <dbReference type="PROSITE-ProRule" id="PRU00047"/>
    </source>
</evidence>
<gene>
    <name evidence="4" type="ORF">RF55_13298</name>
</gene>
<dbReference type="OrthoDB" id="7554612at2759"/>
<dbReference type="GO" id="GO:0003676">
    <property type="term" value="F:nucleic acid binding"/>
    <property type="evidence" value="ECO:0007669"/>
    <property type="project" value="InterPro"/>
</dbReference>
<feature type="domain" description="CCHC-type" evidence="3">
    <location>
        <begin position="105"/>
        <end position="118"/>
    </location>
</feature>
<dbReference type="GO" id="GO:0008270">
    <property type="term" value="F:zinc ion binding"/>
    <property type="evidence" value="ECO:0007669"/>
    <property type="project" value="UniProtKB-KW"/>
</dbReference>
<evidence type="ECO:0000256" key="2">
    <source>
        <dbReference type="SAM" id="MobiDB-lite"/>
    </source>
</evidence>
<dbReference type="EMBL" id="LBMM01010500">
    <property type="protein sequence ID" value="KMQ87422.1"/>
    <property type="molecule type" value="Genomic_DNA"/>
</dbReference>
<accession>A0A0J7KAX8</accession>
<comment type="caution">
    <text evidence="4">The sequence shown here is derived from an EMBL/GenBank/DDBJ whole genome shotgun (WGS) entry which is preliminary data.</text>
</comment>
<feature type="compositionally biased region" description="Basic and acidic residues" evidence="2">
    <location>
        <begin position="192"/>
        <end position="206"/>
    </location>
</feature>
<name>A0A0J7KAX8_LASNI</name>
<dbReference type="Gene3D" id="4.10.60.10">
    <property type="entry name" value="Zinc finger, CCHC-type"/>
    <property type="match status" value="1"/>
</dbReference>